<evidence type="ECO:0000256" key="3">
    <source>
        <dbReference type="ARBA" id="ARBA00022692"/>
    </source>
</evidence>
<feature type="transmembrane region" description="Helical" evidence="8">
    <location>
        <begin position="28"/>
        <end position="47"/>
    </location>
</feature>
<dbReference type="InterPro" id="IPR025857">
    <property type="entry name" value="MacB_PCD"/>
</dbReference>
<dbReference type="EMBL" id="CP107006">
    <property type="protein sequence ID" value="UYQ92024.1"/>
    <property type="molecule type" value="Genomic_DNA"/>
</dbReference>
<dbReference type="PANTHER" id="PTHR30572">
    <property type="entry name" value="MEMBRANE COMPONENT OF TRANSPORTER-RELATED"/>
    <property type="match status" value="1"/>
</dbReference>
<evidence type="ECO:0000256" key="5">
    <source>
        <dbReference type="ARBA" id="ARBA00023136"/>
    </source>
</evidence>
<evidence type="ECO:0000256" key="8">
    <source>
        <dbReference type="SAM" id="Phobius"/>
    </source>
</evidence>
<keyword evidence="5 8" id="KW-0472">Membrane</keyword>
<dbReference type="RefSeq" id="WP_264280361.1">
    <property type="nucleotide sequence ID" value="NZ_CP107006.1"/>
</dbReference>
<evidence type="ECO:0000256" key="1">
    <source>
        <dbReference type="ARBA" id="ARBA00004651"/>
    </source>
</evidence>
<feature type="transmembrane region" description="Helical" evidence="8">
    <location>
        <begin position="425"/>
        <end position="445"/>
    </location>
</feature>
<keyword evidence="3 8" id="KW-0812">Transmembrane</keyword>
<dbReference type="Pfam" id="PF02687">
    <property type="entry name" value="FtsX"/>
    <property type="match status" value="1"/>
</dbReference>
<evidence type="ECO:0000256" key="7">
    <source>
        <dbReference type="SAM" id="MobiDB-lite"/>
    </source>
</evidence>
<dbReference type="InterPro" id="IPR050250">
    <property type="entry name" value="Macrolide_Exporter_MacB"/>
</dbReference>
<evidence type="ECO:0000313" key="12">
    <source>
        <dbReference type="Proteomes" id="UP001162741"/>
    </source>
</evidence>
<dbReference type="PANTHER" id="PTHR30572:SF4">
    <property type="entry name" value="ABC TRANSPORTER PERMEASE YTRF"/>
    <property type="match status" value="1"/>
</dbReference>
<reference evidence="11" key="1">
    <citation type="submission" date="2022-10" db="EMBL/GenBank/DDBJ databases">
        <title>Chitinophaga sp. nov., isolated from soil.</title>
        <authorList>
            <person name="Jeon C.O."/>
        </authorList>
    </citation>
    <scope>NUCLEOTIDE SEQUENCE</scope>
    <source>
        <strain evidence="11">R8</strain>
    </source>
</reference>
<accession>A0ABY6J129</accession>
<protein>
    <submittedName>
        <fullName evidence="11">ABC transporter permease</fullName>
    </submittedName>
</protein>
<feature type="transmembrane region" description="Helical" evidence="8">
    <location>
        <begin position="335"/>
        <end position="363"/>
    </location>
</feature>
<gene>
    <name evidence="11" type="ORF">MKQ68_18215</name>
</gene>
<evidence type="ECO:0000256" key="4">
    <source>
        <dbReference type="ARBA" id="ARBA00022989"/>
    </source>
</evidence>
<comment type="similarity">
    <text evidence="6">Belongs to the ABC-4 integral membrane protein family.</text>
</comment>
<name>A0ABY6J129_9BACT</name>
<feature type="region of interest" description="Disordered" evidence="7">
    <location>
        <begin position="73"/>
        <end position="109"/>
    </location>
</feature>
<dbReference type="Pfam" id="PF12704">
    <property type="entry name" value="MacB_PCD"/>
    <property type="match status" value="1"/>
</dbReference>
<comment type="subcellular location">
    <subcellularLocation>
        <location evidence="1">Cell membrane</location>
        <topology evidence="1">Multi-pass membrane protein</topology>
    </subcellularLocation>
</comment>
<evidence type="ECO:0000313" key="11">
    <source>
        <dbReference type="EMBL" id="UYQ92024.1"/>
    </source>
</evidence>
<dbReference type="Proteomes" id="UP001162741">
    <property type="component" value="Chromosome"/>
</dbReference>
<evidence type="ECO:0000259" key="9">
    <source>
        <dbReference type="Pfam" id="PF02687"/>
    </source>
</evidence>
<organism evidence="11 12">
    <name type="scientific">Chitinophaga horti</name>
    <dbReference type="NCBI Taxonomy" id="2920382"/>
    <lineage>
        <taxon>Bacteria</taxon>
        <taxon>Pseudomonadati</taxon>
        <taxon>Bacteroidota</taxon>
        <taxon>Chitinophagia</taxon>
        <taxon>Chitinophagales</taxon>
        <taxon>Chitinophagaceae</taxon>
        <taxon>Chitinophaga</taxon>
    </lineage>
</organism>
<evidence type="ECO:0000256" key="6">
    <source>
        <dbReference type="ARBA" id="ARBA00038076"/>
    </source>
</evidence>
<feature type="domain" description="MacB-like periplasmic core" evidence="10">
    <location>
        <begin position="27"/>
        <end position="303"/>
    </location>
</feature>
<proteinExistence type="inferred from homology"/>
<feature type="transmembrane region" description="Helical" evidence="8">
    <location>
        <begin position="383"/>
        <end position="413"/>
    </location>
</feature>
<evidence type="ECO:0000256" key="2">
    <source>
        <dbReference type="ARBA" id="ARBA00022475"/>
    </source>
</evidence>
<feature type="compositionally biased region" description="Basic and acidic residues" evidence="7">
    <location>
        <begin position="91"/>
        <end position="101"/>
    </location>
</feature>
<keyword evidence="4 8" id="KW-1133">Transmembrane helix</keyword>
<evidence type="ECO:0000259" key="10">
    <source>
        <dbReference type="Pfam" id="PF12704"/>
    </source>
</evidence>
<keyword evidence="2" id="KW-1003">Cell membrane</keyword>
<dbReference type="InterPro" id="IPR003838">
    <property type="entry name" value="ABC3_permease_C"/>
</dbReference>
<feature type="domain" description="ABC3 transporter permease C-terminal" evidence="9">
    <location>
        <begin position="342"/>
        <end position="455"/>
    </location>
</feature>
<keyword evidence="12" id="KW-1185">Reference proteome</keyword>
<sequence length="462" mass="50152">MLTILGTRNLNNLGIALDSLAANRLRSFLTALGIIFGVGAVIAMLAIGKGAKEEILNQMKLVGVNNIVIKPKEEGGKDGNAAAGGQQSENSDAKDQQPQEQKKRRFSRGLTLQDAQNIRNILPSVEAISPEMLLDQDIIYRGKSGKLKMAGVEPAFFSINNIGLSSGAMFNPGQEEQGEAVCIIGSGVKRRFFLTEDPIGKSIKCGTQWLKVVGVTEEKYISDATKSNLGIRDYNMDIYIPIRTMLIRYKNPAVQNTGLPEGVYYSEEALAELSANAKTQHQLDQLVVKVKEGEHLGQTANVINRMLKRRHSDVTDFEMTIPEELLKQQQKTKDVFNIVLSAIAGISLLVGGIGIMNIMLASVLERTKEIGIRMALGAQKKDIVMQFLFEAVLISLCGGIIGIVLGVLGAYLVDKIADIRTLISGVSIFISFVLASSVGLVFGISPARKASNQNPIECLRHT</sequence>